<protein>
    <submittedName>
        <fullName evidence="1">Uncharacterized protein</fullName>
    </submittedName>
</protein>
<evidence type="ECO:0000313" key="1">
    <source>
        <dbReference type="EMBL" id="KAI0085419.1"/>
    </source>
</evidence>
<dbReference type="EMBL" id="MU274931">
    <property type="protein sequence ID" value="KAI0085419.1"/>
    <property type="molecule type" value="Genomic_DNA"/>
</dbReference>
<keyword evidence="2" id="KW-1185">Reference proteome</keyword>
<accession>A0ACB8TUA7</accession>
<gene>
    <name evidence="1" type="ORF">BDY19DRAFT_996767</name>
</gene>
<dbReference type="Proteomes" id="UP001055072">
    <property type="component" value="Unassembled WGS sequence"/>
</dbReference>
<name>A0ACB8TUA7_9APHY</name>
<proteinExistence type="predicted"/>
<reference evidence="1" key="1">
    <citation type="journal article" date="2021" name="Environ. Microbiol.">
        <title>Gene family expansions and transcriptome signatures uncover fungal adaptations to wood decay.</title>
        <authorList>
            <person name="Hage H."/>
            <person name="Miyauchi S."/>
            <person name="Viragh M."/>
            <person name="Drula E."/>
            <person name="Min B."/>
            <person name="Chaduli D."/>
            <person name="Navarro D."/>
            <person name="Favel A."/>
            <person name="Norest M."/>
            <person name="Lesage-Meessen L."/>
            <person name="Balint B."/>
            <person name="Merenyi Z."/>
            <person name="de Eugenio L."/>
            <person name="Morin E."/>
            <person name="Martinez A.T."/>
            <person name="Baldrian P."/>
            <person name="Stursova M."/>
            <person name="Martinez M.J."/>
            <person name="Novotny C."/>
            <person name="Magnuson J.K."/>
            <person name="Spatafora J.W."/>
            <person name="Maurice S."/>
            <person name="Pangilinan J."/>
            <person name="Andreopoulos W."/>
            <person name="LaButti K."/>
            <person name="Hundley H."/>
            <person name="Na H."/>
            <person name="Kuo A."/>
            <person name="Barry K."/>
            <person name="Lipzen A."/>
            <person name="Henrissat B."/>
            <person name="Riley R."/>
            <person name="Ahrendt S."/>
            <person name="Nagy L.G."/>
            <person name="Grigoriev I.V."/>
            <person name="Martin F."/>
            <person name="Rosso M.N."/>
        </authorList>
    </citation>
    <scope>NUCLEOTIDE SEQUENCE</scope>
    <source>
        <strain evidence="1">CBS 384.51</strain>
    </source>
</reference>
<evidence type="ECO:0000313" key="2">
    <source>
        <dbReference type="Proteomes" id="UP001055072"/>
    </source>
</evidence>
<comment type="caution">
    <text evidence="1">The sequence shown here is derived from an EMBL/GenBank/DDBJ whole genome shotgun (WGS) entry which is preliminary data.</text>
</comment>
<organism evidence="1 2">
    <name type="scientific">Irpex rosettiformis</name>
    <dbReference type="NCBI Taxonomy" id="378272"/>
    <lineage>
        <taxon>Eukaryota</taxon>
        <taxon>Fungi</taxon>
        <taxon>Dikarya</taxon>
        <taxon>Basidiomycota</taxon>
        <taxon>Agaricomycotina</taxon>
        <taxon>Agaricomycetes</taxon>
        <taxon>Polyporales</taxon>
        <taxon>Irpicaceae</taxon>
        <taxon>Irpex</taxon>
    </lineage>
</organism>
<sequence length="596" mass="65999">MSVPLSQLVDEWLRLDKNDATRTEIKDLVSQNNTDELEKRLCKRIEFGTAGLRGRMEAGWSRMNDLIVIQASQGLCAYVLQHVKDAASRGIVIGHDHRHHSERWAQLTAAAFVANSVKVYLYNGLVHTPMVPFGVKYLKAACGVMITASHNPKQDNGYKVYWENAVQIISPHDTGIAASIQENLHPRTWDVSTLAGSPLCVDRTKDLVDAYFAQLSTLQFVCIPSTKAPLKFVNTSMHGVSNAFMERAFKTFGFAPFIAVKEQQRPDPEFPTVKFPNPEEKGALDLALATADKVEAKYVLAQDPDSDRFTAAERGSDGKWISFTGDQLGALFASAVLHEYKTAGKPLNKLAMVASTVSSKMVEAMAAHEGFKFVECLTGFKFIGNTALNLVDEGYEVPFGYEEAIGYMFGSEIRDKDGVAASMVFVQLVTALHEQDKTASEHLQKLYERYGFFQTSNSYFICTDPRLIDSIFARIRNYDGKATQSTPSYPHTIGGLKITSVRDLTVGYDSTNPPTFKPTLPLSSGHMIQFRAESPVDGTKITLTTRRVTSGTEPKIKYYLEGSGKDAKAVKDVLQRVIVELGTEWMQTEKNNLGVP</sequence>